<feature type="transmembrane region" description="Helical" evidence="6">
    <location>
        <begin position="253"/>
        <end position="281"/>
    </location>
</feature>
<feature type="transmembrane region" description="Helical" evidence="6">
    <location>
        <begin position="167"/>
        <end position="184"/>
    </location>
</feature>
<evidence type="ECO:0000256" key="1">
    <source>
        <dbReference type="ARBA" id="ARBA00004651"/>
    </source>
</evidence>
<name>A0A938BPY1_UNCEI</name>
<dbReference type="Proteomes" id="UP000748308">
    <property type="component" value="Unassembled WGS sequence"/>
</dbReference>
<evidence type="ECO:0000256" key="2">
    <source>
        <dbReference type="ARBA" id="ARBA00022475"/>
    </source>
</evidence>
<dbReference type="InterPro" id="IPR001851">
    <property type="entry name" value="ABC_transp_permease"/>
</dbReference>
<dbReference type="GO" id="GO:0005886">
    <property type="term" value="C:plasma membrane"/>
    <property type="evidence" value="ECO:0007669"/>
    <property type="project" value="UniProtKB-SubCell"/>
</dbReference>
<evidence type="ECO:0000313" key="7">
    <source>
        <dbReference type="EMBL" id="MBM3316321.1"/>
    </source>
</evidence>
<gene>
    <name evidence="7" type="ORF">FJY75_00570</name>
</gene>
<feature type="transmembrane region" description="Helical" evidence="6">
    <location>
        <begin position="91"/>
        <end position="109"/>
    </location>
</feature>
<organism evidence="7 8">
    <name type="scientific">Eiseniibacteriota bacterium</name>
    <dbReference type="NCBI Taxonomy" id="2212470"/>
    <lineage>
        <taxon>Bacteria</taxon>
        <taxon>Candidatus Eiseniibacteriota</taxon>
    </lineage>
</organism>
<evidence type="ECO:0000256" key="4">
    <source>
        <dbReference type="ARBA" id="ARBA00022989"/>
    </source>
</evidence>
<sequence length="332" mass="35581">MIESAAAILRIARRRPLLVQAALLLLALLLPLPLSDYYRTVAWRTGIYVLLGLSLNVVVGYAGLFQLGHAAFYAIGAYTAAILNLRCGVPLLAALPASVAVAGAAGYLITRPILHLRGDYLAIVTIAFGEVVRLALVNNLFGITGGANGLSGIDRPSLFGVELRAPIAHYYLMLFFLAVTIAAMHRLERSRLGRAWLCVREDEEAAAAMGIDATRVKLQAFVIGSAWAGLAGGLFAGKLTVVAPDLAKFMESVVLFCIVVLGGTGSIPGVFVGACGMVTLPELFRPLRDWRDAWLGITMVVMMIARPEGIWPSRRVQMEIRGEKEEARAPAG</sequence>
<protein>
    <submittedName>
        <fullName evidence="7">Branched-chain amino acid ABC transporter permease</fullName>
    </submittedName>
</protein>
<accession>A0A938BPY1</accession>
<dbReference type="GO" id="GO:0015658">
    <property type="term" value="F:branched-chain amino acid transmembrane transporter activity"/>
    <property type="evidence" value="ECO:0007669"/>
    <property type="project" value="InterPro"/>
</dbReference>
<evidence type="ECO:0000313" key="8">
    <source>
        <dbReference type="Proteomes" id="UP000748308"/>
    </source>
</evidence>
<feature type="transmembrane region" description="Helical" evidence="6">
    <location>
        <begin position="45"/>
        <end position="63"/>
    </location>
</feature>
<dbReference type="EMBL" id="VGIY01000006">
    <property type="protein sequence ID" value="MBM3316321.1"/>
    <property type="molecule type" value="Genomic_DNA"/>
</dbReference>
<dbReference type="InterPro" id="IPR043428">
    <property type="entry name" value="LivM-like"/>
</dbReference>
<comment type="caution">
    <text evidence="7">The sequence shown here is derived from an EMBL/GenBank/DDBJ whole genome shotgun (WGS) entry which is preliminary data.</text>
</comment>
<keyword evidence="4 6" id="KW-1133">Transmembrane helix</keyword>
<dbReference type="AlphaFoldDB" id="A0A938BPY1"/>
<evidence type="ECO:0000256" key="6">
    <source>
        <dbReference type="SAM" id="Phobius"/>
    </source>
</evidence>
<keyword evidence="5 6" id="KW-0472">Membrane</keyword>
<dbReference type="CDD" id="cd06581">
    <property type="entry name" value="TM_PBP1_LivM_like"/>
    <property type="match status" value="1"/>
</dbReference>
<dbReference type="PANTHER" id="PTHR30482:SF10">
    <property type="entry name" value="HIGH-AFFINITY BRANCHED-CHAIN AMINO ACID TRANSPORT PROTEIN BRAE"/>
    <property type="match status" value="1"/>
</dbReference>
<reference evidence="7" key="1">
    <citation type="submission" date="2019-03" db="EMBL/GenBank/DDBJ databases">
        <title>Lake Tanganyika Metagenome-Assembled Genomes (MAGs).</title>
        <authorList>
            <person name="Tran P."/>
        </authorList>
    </citation>
    <scope>NUCLEOTIDE SEQUENCE</scope>
    <source>
        <strain evidence="7">M_DeepCast_400m_m2_100</strain>
    </source>
</reference>
<evidence type="ECO:0000256" key="5">
    <source>
        <dbReference type="ARBA" id="ARBA00023136"/>
    </source>
</evidence>
<keyword evidence="2" id="KW-1003">Cell membrane</keyword>
<proteinExistence type="predicted"/>
<evidence type="ECO:0000256" key="3">
    <source>
        <dbReference type="ARBA" id="ARBA00022692"/>
    </source>
</evidence>
<dbReference type="Pfam" id="PF02653">
    <property type="entry name" value="BPD_transp_2"/>
    <property type="match status" value="1"/>
</dbReference>
<dbReference type="PANTHER" id="PTHR30482">
    <property type="entry name" value="HIGH-AFFINITY BRANCHED-CHAIN AMINO ACID TRANSPORT SYSTEM PERMEASE"/>
    <property type="match status" value="1"/>
</dbReference>
<comment type="subcellular location">
    <subcellularLocation>
        <location evidence="1">Cell membrane</location>
        <topology evidence="1">Multi-pass membrane protein</topology>
    </subcellularLocation>
</comment>
<keyword evidence="3 6" id="KW-0812">Transmembrane</keyword>